<keyword evidence="4" id="KW-0645">Protease</keyword>
<dbReference type="InterPro" id="IPR050659">
    <property type="entry name" value="Peptidase_M24B"/>
</dbReference>
<dbReference type="Proteomes" id="UP000306740">
    <property type="component" value="Unassembled WGS sequence"/>
</dbReference>
<organism evidence="4 5">
    <name type="scientific">Mumia zhuanghuii</name>
    <dbReference type="NCBI Taxonomy" id="2585211"/>
    <lineage>
        <taxon>Bacteria</taxon>
        <taxon>Bacillati</taxon>
        <taxon>Actinomycetota</taxon>
        <taxon>Actinomycetes</taxon>
        <taxon>Propionibacteriales</taxon>
        <taxon>Nocardioidaceae</taxon>
        <taxon>Mumia</taxon>
    </lineage>
</organism>
<dbReference type="Pfam" id="PF00557">
    <property type="entry name" value="Peptidase_M24"/>
    <property type="match status" value="1"/>
</dbReference>
<dbReference type="PRINTS" id="PR00599">
    <property type="entry name" value="MAPEPTIDASE"/>
</dbReference>
<gene>
    <name evidence="4" type="ORF">FHE65_25250</name>
    <name evidence="3" type="ORF">FHE65_33475</name>
</gene>
<accession>A0A5C4MGC4</accession>
<dbReference type="RefSeq" id="WP_139106798.1">
    <property type="nucleotide sequence ID" value="NZ_VDFR01000129.1"/>
</dbReference>
<proteinExistence type="predicted"/>
<feature type="domain" description="Peptidase M24" evidence="1">
    <location>
        <begin position="139"/>
        <end position="341"/>
    </location>
</feature>
<dbReference type="GO" id="GO:0008235">
    <property type="term" value="F:metalloexopeptidase activity"/>
    <property type="evidence" value="ECO:0007669"/>
    <property type="project" value="UniProtKB-ARBA"/>
</dbReference>
<evidence type="ECO:0000313" key="5">
    <source>
        <dbReference type="Proteomes" id="UP000306740"/>
    </source>
</evidence>
<dbReference type="EMBL" id="VDFR01000129">
    <property type="protein sequence ID" value="TNC37090.1"/>
    <property type="molecule type" value="Genomic_DNA"/>
</dbReference>
<dbReference type="SUPFAM" id="SSF55920">
    <property type="entry name" value="Creatinase/aminopeptidase"/>
    <property type="match status" value="1"/>
</dbReference>
<dbReference type="InterPro" id="IPR036005">
    <property type="entry name" value="Creatinase/aminopeptidase-like"/>
</dbReference>
<dbReference type="AlphaFoldDB" id="A0A5C4MGC4"/>
<evidence type="ECO:0000313" key="3">
    <source>
        <dbReference type="EMBL" id="TNC29861.1"/>
    </source>
</evidence>
<evidence type="ECO:0000259" key="1">
    <source>
        <dbReference type="Pfam" id="PF00557"/>
    </source>
</evidence>
<feature type="domain" description="Creatinase N-terminal" evidence="2">
    <location>
        <begin position="8"/>
        <end position="131"/>
    </location>
</feature>
<dbReference type="InterPro" id="IPR029149">
    <property type="entry name" value="Creatin/AminoP/Spt16_N"/>
</dbReference>
<protein>
    <submittedName>
        <fullName evidence="4">Aminopeptidase P family protein</fullName>
    </submittedName>
</protein>
<keyword evidence="4" id="KW-0378">Hydrolase</keyword>
<comment type="caution">
    <text evidence="4">The sequence shown here is derived from an EMBL/GenBank/DDBJ whole genome shotgun (WGS) entry which is preliminary data.</text>
</comment>
<dbReference type="OrthoDB" id="9806388at2"/>
<keyword evidence="4" id="KW-0031">Aminopeptidase</keyword>
<dbReference type="Gene3D" id="3.90.230.10">
    <property type="entry name" value="Creatinase/methionine aminopeptidase superfamily"/>
    <property type="match status" value="1"/>
</dbReference>
<evidence type="ECO:0000313" key="4">
    <source>
        <dbReference type="EMBL" id="TNC37090.1"/>
    </source>
</evidence>
<dbReference type="GO" id="GO:0004177">
    <property type="term" value="F:aminopeptidase activity"/>
    <property type="evidence" value="ECO:0007669"/>
    <property type="project" value="UniProtKB-KW"/>
</dbReference>
<dbReference type="InterPro" id="IPR000587">
    <property type="entry name" value="Creatinase_N"/>
</dbReference>
<dbReference type="PANTHER" id="PTHR46112:SF8">
    <property type="entry name" value="CYTOPLASMIC PEPTIDASE PEPQ-RELATED"/>
    <property type="match status" value="1"/>
</dbReference>
<dbReference type="PANTHER" id="PTHR46112">
    <property type="entry name" value="AMINOPEPTIDASE"/>
    <property type="match status" value="1"/>
</dbReference>
<dbReference type="Gene3D" id="3.40.350.10">
    <property type="entry name" value="Creatinase/prolidase N-terminal domain"/>
    <property type="match status" value="1"/>
</dbReference>
<dbReference type="InterPro" id="IPR001714">
    <property type="entry name" value="Pept_M24_MAP"/>
</dbReference>
<name>A0A5C4MGC4_9ACTN</name>
<sequence length="358" mass="38440">MPSEHVARRERLAGILRERGLAAAVVTDLVNVRYLTGFTGSNGAVRVCEDGSAVFVTDGRYGNQAAEEAPDVEIVVNRDLIGALASDTGGALRVGVETHVLTVDDYDRARKAFEGIDLVPLGSAVEQLRVVKDDEELDALRRACDISVQALDELLAGPLLGRTEREIARDLEWTMYAKGAEAIAFETIVASGPNSAIPHHDPTDRPVGRDELLKIDFGARVDGYHADCTRTVVVGKADAWQREVHEVVRAAQQAGVDACREGVLDTDVDALVRQVLADAGWLEAFTTGLGHGVGLRIHEDPFLSSPAPARLERRTALTMEPGIYVAGRGGVRIEDTLVVTDGAPELLTVATKDLLELA</sequence>
<dbReference type="InterPro" id="IPR000994">
    <property type="entry name" value="Pept_M24"/>
</dbReference>
<dbReference type="SUPFAM" id="SSF53092">
    <property type="entry name" value="Creatinase/prolidase N-terminal domain"/>
    <property type="match status" value="1"/>
</dbReference>
<dbReference type="CDD" id="cd01092">
    <property type="entry name" value="APP-like"/>
    <property type="match status" value="1"/>
</dbReference>
<dbReference type="EMBL" id="VDFR01000229">
    <property type="protein sequence ID" value="TNC29861.1"/>
    <property type="molecule type" value="Genomic_DNA"/>
</dbReference>
<evidence type="ECO:0000259" key="2">
    <source>
        <dbReference type="Pfam" id="PF01321"/>
    </source>
</evidence>
<reference evidence="4 5" key="1">
    <citation type="submission" date="2019-05" db="EMBL/GenBank/DDBJ databases">
        <title>Mumia sp. nov., isolated from the intestinal contents of plateau pika (Ochotona curzoniae) in the Qinghai-Tibet plateau of China.</title>
        <authorList>
            <person name="Tian Z."/>
        </authorList>
    </citation>
    <scope>NUCLEOTIDE SEQUENCE [LARGE SCALE GENOMIC DNA]</scope>
    <source>
        <strain evidence="5">527</strain>
        <strain evidence="4">Z527</strain>
    </source>
</reference>
<dbReference type="Pfam" id="PF01321">
    <property type="entry name" value="Creatinase_N"/>
    <property type="match status" value="1"/>
</dbReference>